<keyword evidence="3" id="KW-1185">Reference proteome</keyword>
<evidence type="ECO:0000256" key="1">
    <source>
        <dbReference type="SAM" id="Phobius"/>
    </source>
</evidence>
<reference evidence="3" key="1">
    <citation type="submission" date="2018-05" db="EMBL/GenBank/DDBJ databases">
        <title>Micromonospora globispora sp. nov. and Micromonospora rugosa sp. nov., isolated from marine sediment.</title>
        <authorList>
            <person name="Carro L."/>
            <person name="Aysel V."/>
            <person name="Cetin D."/>
            <person name="Igual J.M."/>
            <person name="Klenk H.-P."/>
            <person name="Trujillo M.E."/>
            <person name="Sahin N."/>
        </authorList>
    </citation>
    <scope>NUCLEOTIDE SEQUENCE [LARGE SCALE GENOMIC DNA]</scope>
    <source>
        <strain evidence="3">S2904</strain>
    </source>
</reference>
<name>A0A317JY53_9ACTN</name>
<feature type="transmembrane region" description="Helical" evidence="1">
    <location>
        <begin position="37"/>
        <end position="58"/>
    </location>
</feature>
<dbReference type="Proteomes" id="UP000245683">
    <property type="component" value="Unassembled WGS sequence"/>
</dbReference>
<organism evidence="2 3">
    <name type="scientific">Micromonospora globispora</name>
    <dbReference type="NCBI Taxonomy" id="1450148"/>
    <lineage>
        <taxon>Bacteria</taxon>
        <taxon>Bacillati</taxon>
        <taxon>Actinomycetota</taxon>
        <taxon>Actinomycetes</taxon>
        <taxon>Micromonosporales</taxon>
        <taxon>Micromonosporaceae</taxon>
        <taxon>Micromonospora</taxon>
    </lineage>
</organism>
<keyword evidence="1" id="KW-0812">Transmembrane</keyword>
<gene>
    <name evidence="2" type="ORF">DLJ46_28240</name>
</gene>
<evidence type="ECO:0000313" key="3">
    <source>
        <dbReference type="Proteomes" id="UP000245683"/>
    </source>
</evidence>
<dbReference type="AlphaFoldDB" id="A0A317JY53"/>
<evidence type="ECO:0000313" key="2">
    <source>
        <dbReference type="EMBL" id="PWU44013.1"/>
    </source>
</evidence>
<dbReference type="EMBL" id="QGSV01000365">
    <property type="protein sequence ID" value="PWU44013.1"/>
    <property type="molecule type" value="Genomic_DNA"/>
</dbReference>
<keyword evidence="1" id="KW-1133">Transmembrane helix</keyword>
<accession>A0A317JY53</accession>
<keyword evidence="1" id="KW-0472">Membrane</keyword>
<sequence length="71" mass="7429">MATPPDPPGGADATQMMQAPDVTAAIFVDRSGRRAQVLRRVVSAVVLLALLLIVALWVSQGMDALGLRMAA</sequence>
<comment type="caution">
    <text evidence="2">The sequence shown here is derived from an EMBL/GenBank/DDBJ whole genome shotgun (WGS) entry which is preliminary data.</text>
</comment>
<protein>
    <submittedName>
        <fullName evidence="2">Uncharacterized protein</fullName>
    </submittedName>
</protein>
<proteinExistence type="predicted"/>